<name>A0AAV4C8U7_9GAST</name>
<protein>
    <submittedName>
        <fullName evidence="1">Uncharacterized protein</fullName>
    </submittedName>
</protein>
<accession>A0AAV4C8U7</accession>
<evidence type="ECO:0000313" key="2">
    <source>
        <dbReference type="Proteomes" id="UP000735302"/>
    </source>
</evidence>
<reference evidence="1 2" key="1">
    <citation type="journal article" date="2021" name="Elife">
        <title>Chloroplast acquisition without the gene transfer in kleptoplastic sea slugs, Plakobranchus ocellatus.</title>
        <authorList>
            <person name="Maeda T."/>
            <person name="Takahashi S."/>
            <person name="Yoshida T."/>
            <person name="Shimamura S."/>
            <person name="Takaki Y."/>
            <person name="Nagai Y."/>
            <person name="Toyoda A."/>
            <person name="Suzuki Y."/>
            <person name="Arimoto A."/>
            <person name="Ishii H."/>
            <person name="Satoh N."/>
            <person name="Nishiyama T."/>
            <person name="Hasebe M."/>
            <person name="Maruyama T."/>
            <person name="Minagawa J."/>
            <person name="Obokata J."/>
            <person name="Shigenobu S."/>
        </authorList>
    </citation>
    <scope>NUCLEOTIDE SEQUENCE [LARGE SCALE GENOMIC DNA]</scope>
</reference>
<gene>
    <name evidence="1" type="ORF">PoB_005443200</name>
</gene>
<organism evidence="1 2">
    <name type="scientific">Plakobranchus ocellatus</name>
    <dbReference type="NCBI Taxonomy" id="259542"/>
    <lineage>
        <taxon>Eukaryota</taxon>
        <taxon>Metazoa</taxon>
        <taxon>Spiralia</taxon>
        <taxon>Lophotrochozoa</taxon>
        <taxon>Mollusca</taxon>
        <taxon>Gastropoda</taxon>
        <taxon>Heterobranchia</taxon>
        <taxon>Euthyneura</taxon>
        <taxon>Panpulmonata</taxon>
        <taxon>Sacoglossa</taxon>
        <taxon>Placobranchoidea</taxon>
        <taxon>Plakobranchidae</taxon>
        <taxon>Plakobranchus</taxon>
    </lineage>
</organism>
<dbReference type="EMBL" id="BLXT01005980">
    <property type="protein sequence ID" value="GFO27927.1"/>
    <property type="molecule type" value="Genomic_DNA"/>
</dbReference>
<sequence>MHISTLFGKKIGMLRGQANPTKYPPTWEKKSAKEVKEQVENGSCTTAFAVYLLSGQGEVGGTVACESALRSAETVLSQVRALPSAPRPDRGP</sequence>
<proteinExistence type="predicted"/>
<comment type="caution">
    <text evidence="1">The sequence shown here is derived from an EMBL/GenBank/DDBJ whole genome shotgun (WGS) entry which is preliminary data.</text>
</comment>
<evidence type="ECO:0000313" key="1">
    <source>
        <dbReference type="EMBL" id="GFO27927.1"/>
    </source>
</evidence>
<dbReference type="Proteomes" id="UP000735302">
    <property type="component" value="Unassembled WGS sequence"/>
</dbReference>
<keyword evidence="2" id="KW-1185">Reference proteome</keyword>
<dbReference type="AlphaFoldDB" id="A0AAV4C8U7"/>